<dbReference type="Proteomes" id="UP001497444">
    <property type="component" value="Chromosome 8"/>
</dbReference>
<organism evidence="1 2">
    <name type="scientific">Sphagnum jensenii</name>
    <dbReference type="NCBI Taxonomy" id="128206"/>
    <lineage>
        <taxon>Eukaryota</taxon>
        <taxon>Viridiplantae</taxon>
        <taxon>Streptophyta</taxon>
        <taxon>Embryophyta</taxon>
        <taxon>Bryophyta</taxon>
        <taxon>Sphagnophytina</taxon>
        <taxon>Sphagnopsida</taxon>
        <taxon>Sphagnales</taxon>
        <taxon>Sphagnaceae</taxon>
        <taxon>Sphagnum</taxon>
    </lineage>
</organism>
<protein>
    <submittedName>
        <fullName evidence="1">Uncharacterized protein</fullName>
    </submittedName>
</protein>
<accession>A0ABP0XGM0</accession>
<dbReference type="EMBL" id="OZ020103">
    <property type="protein sequence ID" value="CAK9278257.1"/>
    <property type="molecule type" value="Genomic_DNA"/>
</dbReference>
<evidence type="ECO:0000313" key="2">
    <source>
        <dbReference type="Proteomes" id="UP001497444"/>
    </source>
</evidence>
<reference evidence="1" key="1">
    <citation type="submission" date="2024-02" db="EMBL/GenBank/DDBJ databases">
        <authorList>
            <consortium name="ELIXIR-Norway"/>
            <consortium name="Elixir Norway"/>
        </authorList>
    </citation>
    <scope>NUCLEOTIDE SEQUENCE</scope>
</reference>
<proteinExistence type="predicted"/>
<name>A0ABP0XGM0_9BRYO</name>
<evidence type="ECO:0000313" key="1">
    <source>
        <dbReference type="EMBL" id="CAK9278257.1"/>
    </source>
</evidence>
<keyword evidence="2" id="KW-1185">Reference proteome</keyword>
<sequence>MIRGIRIRIHKRNYYGVRRMPSCEKHRNHDAKYISMDDRYTSPFGEPQYGSHQSQRPVFRTQVSFSKLPVENPYYLKRISSEY</sequence>
<gene>
    <name evidence="1" type="ORF">CSSPJE1EN1_LOCUS23735</name>
</gene>